<feature type="repeat" description="WD" evidence="7">
    <location>
        <begin position="219"/>
        <end position="260"/>
    </location>
</feature>
<organism evidence="8 9">
    <name type="scientific">Lachancea fermentati</name>
    <name type="common">Zygosaccharomyces fermentati</name>
    <dbReference type="NCBI Taxonomy" id="4955"/>
    <lineage>
        <taxon>Eukaryota</taxon>
        <taxon>Fungi</taxon>
        <taxon>Dikarya</taxon>
        <taxon>Ascomycota</taxon>
        <taxon>Saccharomycotina</taxon>
        <taxon>Saccharomycetes</taxon>
        <taxon>Saccharomycetales</taxon>
        <taxon>Saccharomycetaceae</taxon>
        <taxon>Lachancea</taxon>
    </lineage>
</organism>
<evidence type="ECO:0000256" key="5">
    <source>
        <dbReference type="ARBA" id="ARBA00022737"/>
    </source>
</evidence>
<protein>
    <submittedName>
        <fullName evidence="8">LAFE_0C05512g1_1</fullName>
    </submittedName>
</protein>
<dbReference type="InterPro" id="IPR001680">
    <property type="entry name" value="WD40_rpt"/>
</dbReference>
<dbReference type="EMBL" id="LT598485">
    <property type="protein sequence ID" value="SCW00498.1"/>
    <property type="molecule type" value="Genomic_DNA"/>
</dbReference>
<evidence type="ECO:0000256" key="1">
    <source>
        <dbReference type="ARBA" id="ARBA00004496"/>
    </source>
</evidence>
<dbReference type="GO" id="GO:0030488">
    <property type="term" value="P:tRNA methylation"/>
    <property type="evidence" value="ECO:0007669"/>
    <property type="project" value="TreeGrafter"/>
</dbReference>
<keyword evidence="4" id="KW-0819">tRNA processing</keyword>
<reference evidence="8 9" key="1">
    <citation type="submission" date="2016-03" db="EMBL/GenBank/DDBJ databases">
        <authorList>
            <person name="Devillers H."/>
        </authorList>
    </citation>
    <scope>NUCLEOTIDE SEQUENCE [LARGE SCALE GENOMIC DNA]</scope>
    <source>
        <strain evidence="8">CBS 6772</strain>
    </source>
</reference>
<keyword evidence="2" id="KW-0963">Cytoplasm</keyword>
<dbReference type="Pfam" id="PF00400">
    <property type="entry name" value="WD40"/>
    <property type="match status" value="2"/>
</dbReference>
<evidence type="ECO:0000313" key="8">
    <source>
        <dbReference type="EMBL" id="SCW00498.1"/>
    </source>
</evidence>
<name>A0A1G4M9X2_LACFM</name>
<dbReference type="InterPro" id="IPR051973">
    <property type="entry name" value="tRNA_Anticodon_Mtase-Reg"/>
</dbReference>
<dbReference type="OrthoDB" id="66881at2759"/>
<dbReference type="Proteomes" id="UP000190831">
    <property type="component" value="Chromosome C"/>
</dbReference>
<dbReference type="PROSITE" id="PS50082">
    <property type="entry name" value="WD_REPEATS_2"/>
    <property type="match status" value="2"/>
</dbReference>
<evidence type="ECO:0000256" key="7">
    <source>
        <dbReference type="PROSITE-ProRule" id="PRU00221"/>
    </source>
</evidence>
<keyword evidence="3 7" id="KW-0853">WD repeat</keyword>
<sequence length="994" mass="112503">MVQLDYLSHYGPSICVKFFERFVLAGYGPFIHVYDYKTGELLNIARIFNRNKVHGISVKGDHILAYGARSLSVITIQNVLEQRTLINFEKNCHEWIIDAEFSASGESIFLLTSYNKVICCSLDGTVDGIKAVFGERSILYSGSIKVFDDERVYVNAGTVMGGVIIWDLFSEEKIYNFTGHEGSIFYVTLSDDGKYIATCSDDRSIKLWNMDTGELMSTAWGHTARIWNLQFFDNDKKLVSVSEDCTCRVWDIMDNGVVKQRDAYEVHLTKNVWGVDVQSSEMIAVTSGNDGTLKLTDLKPLDRNGDEVHVFLRNDFELDGLKLEVGEIFKGFFWLKFGLIAVTSHGQVLRYNQITSRWNAVLQDEKLSSYTMTSGVQDIDTVVFCNNNCDLILMKFQRGNGHLLSKVSLHVEEISKCTNCLVAFEENRLLVTLESPKPSDNFLCLQFDVDSLEMCNKYQWKKPSGFFSSSLCVWNDYLIVGSKLGSMFVFTFSNPQYDALMLRRLCPGDTITSVKFVETLPNGESLFSITNRDGYYLFLSINVPERRYKIVHSNKISKGFLEGAFYNEDGDYIVYGFKSDHFYMFNETKQFEIMSELCGGAHRQWKLFKNFIPGEYVLVYVKAGNIHLRRVHQRNIPQTLVDGTHGREIRDLSIRGSHPYRNGYLFCSASEDTTIKLAVFERESGIIKNFWTQRKHTSGLQRCKFISDKYMISSAAREELYLWELNTQFSTGPYMNLLKELPPSSKNPDLRIMDFDYKMLDNGNFLLATVYSDSAIKVWIYNSKTNEFNLLIQGRYETCCLLNVALIHLHERDILLVGPTDGHLVYWDISKYSLFHFSEVANDQEGAEESHLLPKYDGRILVHKAGIKDLAVRVTSGACFKAYTVGDDNAVAISTFSLNTAGFVSGAVSCLEDRGGASTITSLDLIEQSDKLITTSVDQNVRVYDISSDGLILELKTYTTIADTGCSAVLNESDKAFLLIGGVGLSVAKLTKLR</sequence>
<dbReference type="STRING" id="4955.A0A1G4M9X2"/>
<comment type="similarity">
    <text evidence="6">Belongs to the WD repeat WDR6 family.</text>
</comment>
<dbReference type="InterPro" id="IPR036322">
    <property type="entry name" value="WD40_repeat_dom_sf"/>
</dbReference>
<dbReference type="Gene3D" id="2.130.10.10">
    <property type="entry name" value="YVTN repeat-like/Quinoprotein amine dehydrogenase"/>
    <property type="match status" value="3"/>
</dbReference>
<evidence type="ECO:0000256" key="6">
    <source>
        <dbReference type="ARBA" id="ARBA00038255"/>
    </source>
</evidence>
<dbReference type="PANTHER" id="PTHR14344">
    <property type="entry name" value="WD REPEAT PROTEIN"/>
    <property type="match status" value="1"/>
</dbReference>
<dbReference type="AlphaFoldDB" id="A0A1G4M9X2"/>
<evidence type="ECO:0000313" key="9">
    <source>
        <dbReference type="Proteomes" id="UP000190831"/>
    </source>
</evidence>
<keyword evidence="5" id="KW-0677">Repeat</keyword>
<dbReference type="OMA" id="GGAHRQW"/>
<keyword evidence="9" id="KW-1185">Reference proteome</keyword>
<dbReference type="SMART" id="SM00320">
    <property type="entry name" value="WD40"/>
    <property type="match status" value="6"/>
</dbReference>
<dbReference type="InterPro" id="IPR019775">
    <property type="entry name" value="WD40_repeat_CS"/>
</dbReference>
<dbReference type="SUPFAM" id="SSF50978">
    <property type="entry name" value="WD40 repeat-like"/>
    <property type="match status" value="2"/>
</dbReference>
<accession>A0A1G4M9X2</accession>
<feature type="repeat" description="WD" evidence="7">
    <location>
        <begin position="177"/>
        <end position="218"/>
    </location>
</feature>
<evidence type="ECO:0000256" key="4">
    <source>
        <dbReference type="ARBA" id="ARBA00022694"/>
    </source>
</evidence>
<dbReference type="SUPFAM" id="SSF50952">
    <property type="entry name" value="Soluble quinoprotein glucose dehydrogenase"/>
    <property type="match status" value="1"/>
</dbReference>
<evidence type="ECO:0000256" key="3">
    <source>
        <dbReference type="ARBA" id="ARBA00022574"/>
    </source>
</evidence>
<dbReference type="InterPro" id="IPR011041">
    <property type="entry name" value="Quinoprot_gluc/sorb_DH_b-prop"/>
</dbReference>
<comment type="subcellular location">
    <subcellularLocation>
        <location evidence="1">Cytoplasm</location>
    </subcellularLocation>
</comment>
<dbReference type="InterPro" id="IPR015943">
    <property type="entry name" value="WD40/YVTN_repeat-like_dom_sf"/>
</dbReference>
<dbReference type="PROSITE" id="PS00678">
    <property type="entry name" value="WD_REPEATS_1"/>
    <property type="match status" value="2"/>
</dbReference>
<dbReference type="GO" id="GO:0005737">
    <property type="term" value="C:cytoplasm"/>
    <property type="evidence" value="ECO:0007669"/>
    <property type="project" value="UniProtKB-SubCell"/>
</dbReference>
<evidence type="ECO:0000256" key="2">
    <source>
        <dbReference type="ARBA" id="ARBA00022490"/>
    </source>
</evidence>
<gene>
    <name evidence="8" type="ORF">LAFE_0C05512G</name>
</gene>
<dbReference type="PROSITE" id="PS50294">
    <property type="entry name" value="WD_REPEATS_REGION"/>
    <property type="match status" value="2"/>
</dbReference>
<dbReference type="PANTHER" id="PTHR14344:SF3">
    <property type="entry name" value="WD REPEAT-CONTAINING PROTEIN 6"/>
    <property type="match status" value="1"/>
</dbReference>
<proteinExistence type="inferred from homology"/>